<dbReference type="EMBL" id="UINC01040995">
    <property type="protein sequence ID" value="SVB41648.1"/>
    <property type="molecule type" value="Genomic_DNA"/>
</dbReference>
<accession>A0A382DTC2</accession>
<dbReference type="SUPFAM" id="SSF55298">
    <property type="entry name" value="YjgF-like"/>
    <property type="match status" value="1"/>
</dbReference>
<dbReference type="GO" id="GO:0046417">
    <property type="term" value="P:chorismate metabolic process"/>
    <property type="evidence" value="ECO:0007669"/>
    <property type="project" value="TreeGrafter"/>
</dbReference>
<evidence type="ECO:0008006" key="2">
    <source>
        <dbReference type="Google" id="ProtNLM"/>
    </source>
</evidence>
<protein>
    <recommendedName>
        <fullName evidence="2">Chorismate mutase</fullName>
    </recommendedName>
</protein>
<sequence>VESNDLNPDSIAAAYFTLTPDLNAEYPASVARRRLGWNHVALMDALEVSVPYGLPMCIRVLVLVNTEKRPEEITHVYLRGAINLRQRSVPDS</sequence>
<dbReference type="Gene3D" id="3.30.1330.40">
    <property type="entry name" value="RutC-like"/>
    <property type="match status" value="1"/>
</dbReference>
<dbReference type="PANTHER" id="PTHR21164:SF0">
    <property type="entry name" value="CHORISMATE MUTASE AROH"/>
    <property type="match status" value="1"/>
</dbReference>
<dbReference type="GO" id="GO:0004106">
    <property type="term" value="F:chorismate mutase activity"/>
    <property type="evidence" value="ECO:0007669"/>
    <property type="project" value="TreeGrafter"/>
</dbReference>
<evidence type="ECO:0000313" key="1">
    <source>
        <dbReference type="EMBL" id="SVB41648.1"/>
    </source>
</evidence>
<dbReference type="InterPro" id="IPR008243">
    <property type="entry name" value="Chorismate_mutase_AroH"/>
</dbReference>
<proteinExistence type="predicted"/>
<dbReference type="AlphaFoldDB" id="A0A382DTC2"/>
<dbReference type="Pfam" id="PF07736">
    <property type="entry name" value="CM_1"/>
    <property type="match status" value="1"/>
</dbReference>
<feature type="non-terminal residue" evidence="1">
    <location>
        <position position="1"/>
    </location>
</feature>
<dbReference type="PROSITE" id="PS51167">
    <property type="entry name" value="CHORISMATE_MUT_1"/>
    <property type="match status" value="1"/>
</dbReference>
<dbReference type="InterPro" id="IPR035959">
    <property type="entry name" value="RutC-like_sf"/>
</dbReference>
<dbReference type="NCBIfam" id="TIGR01796">
    <property type="entry name" value="CM_mono_aroH"/>
    <property type="match status" value="1"/>
</dbReference>
<gene>
    <name evidence="1" type="ORF">METZ01_LOCUS194502</name>
</gene>
<reference evidence="1" key="1">
    <citation type="submission" date="2018-05" db="EMBL/GenBank/DDBJ databases">
        <authorList>
            <person name="Lanie J.A."/>
            <person name="Ng W.-L."/>
            <person name="Kazmierczak K.M."/>
            <person name="Andrzejewski T.M."/>
            <person name="Davidsen T.M."/>
            <person name="Wayne K.J."/>
            <person name="Tettelin H."/>
            <person name="Glass J.I."/>
            <person name="Rusch D."/>
            <person name="Podicherti R."/>
            <person name="Tsui H.-C.T."/>
            <person name="Winkler M.E."/>
        </authorList>
    </citation>
    <scope>NUCLEOTIDE SEQUENCE</scope>
</reference>
<dbReference type="PANTHER" id="PTHR21164">
    <property type="entry name" value="CHORISMATE MUTASE"/>
    <property type="match status" value="1"/>
</dbReference>
<organism evidence="1">
    <name type="scientific">marine metagenome</name>
    <dbReference type="NCBI Taxonomy" id="408172"/>
    <lineage>
        <taxon>unclassified sequences</taxon>
        <taxon>metagenomes</taxon>
        <taxon>ecological metagenomes</taxon>
    </lineage>
</organism>
<name>A0A382DTC2_9ZZZZ</name>